<reference evidence="2 3" key="1">
    <citation type="submission" date="2014-04" db="EMBL/GenBank/DDBJ databases">
        <authorList>
            <consortium name="DOE Joint Genome Institute"/>
            <person name="Kuo A."/>
            <person name="Martino E."/>
            <person name="Perotto S."/>
            <person name="Kohler A."/>
            <person name="Nagy L.G."/>
            <person name="Floudas D."/>
            <person name="Copeland A."/>
            <person name="Barry K.W."/>
            <person name="Cichocki N."/>
            <person name="Veneault-Fourrey C."/>
            <person name="LaButti K."/>
            <person name="Lindquist E.A."/>
            <person name="Lipzen A."/>
            <person name="Lundell T."/>
            <person name="Morin E."/>
            <person name="Murat C."/>
            <person name="Sun H."/>
            <person name="Tunlid A."/>
            <person name="Henrissat B."/>
            <person name="Grigoriev I.V."/>
            <person name="Hibbett D.S."/>
            <person name="Martin F."/>
            <person name="Nordberg H.P."/>
            <person name="Cantor M.N."/>
            <person name="Hua S.X."/>
        </authorList>
    </citation>
    <scope>NUCLEOTIDE SEQUENCE [LARGE SCALE GENOMIC DNA]</scope>
    <source>
        <strain evidence="2 3">Zn</strain>
    </source>
</reference>
<gene>
    <name evidence="2" type="ORF">OIDMADRAFT_61894</name>
</gene>
<dbReference type="HOGENOM" id="CLU_1518331_0_0_1"/>
<name>A0A0C3CTW5_OIDMZ</name>
<accession>A0A0C3CTW5</accession>
<sequence>MSNTDEMVDFANFYRAYKQLGLAGRPRASTAGPQNPVGVPVQRPLSQRTSIQRPFRQAPRQSTPNLLAFWQLLAEFKSMLEEIKQGHDVIFNQLLLEFKRLSEEIKQGHDGIVVVLNGRINSSRIAPLPIYDQNIDHLTQDAGREHGTNERKHREIRSDWARRFTNGLAAVKLAASG</sequence>
<organism evidence="2 3">
    <name type="scientific">Oidiodendron maius (strain Zn)</name>
    <dbReference type="NCBI Taxonomy" id="913774"/>
    <lineage>
        <taxon>Eukaryota</taxon>
        <taxon>Fungi</taxon>
        <taxon>Dikarya</taxon>
        <taxon>Ascomycota</taxon>
        <taxon>Pezizomycotina</taxon>
        <taxon>Leotiomycetes</taxon>
        <taxon>Leotiomycetes incertae sedis</taxon>
        <taxon>Myxotrichaceae</taxon>
        <taxon>Oidiodendron</taxon>
    </lineage>
</organism>
<evidence type="ECO:0000256" key="1">
    <source>
        <dbReference type="SAM" id="MobiDB-lite"/>
    </source>
</evidence>
<keyword evidence="3" id="KW-1185">Reference proteome</keyword>
<evidence type="ECO:0000313" key="3">
    <source>
        <dbReference type="Proteomes" id="UP000054321"/>
    </source>
</evidence>
<reference evidence="3" key="2">
    <citation type="submission" date="2015-01" db="EMBL/GenBank/DDBJ databases">
        <title>Evolutionary Origins and Diversification of the Mycorrhizal Mutualists.</title>
        <authorList>
            <consortium name="DOE Joint Genome Institute"/>
            <consortium name="Mycorrhizal Genomics Consortium"/>
            <person name="Kohler A."/>
            <person name="Kuo A."/>
            <person name="Nagy L.G."/>
            <person name="Floudas D."/>
            <person name="Copeland A."/>
            <person name="Barry K.W."/>
            <person name="Cichocki N."/>
            <person name="Veneault-Fourrey C."/>
            <person name="LaButti K."/>
            <person name="Lindquist E.A."/>
            <person name="Lipzen A."/>
            <person name="Lundell T."/>
            <person name="Morin E."/>
            <person name="Murat C."/>
            <person name="Riley R."/>
            <person name="Ohm R."/>
            <person name="Sun H."/>
            <person name="Tunlid A."/>
            <person name="Henrissat B."/>
            <person name="Grigoriev I.V."/>
            <person name="Hibbett D.S."/>
            <person name="Martin F."/>
        </authorList>
    </citation>
    <scope>NUCLEOTIDE SEQUENCE [LARGE SCALE GENOMIC DNA]</scope>
    <source>
        <strain evidence="3">Zn</strain>
    </source>
</reference>
<protein>
    <submittedName>
        <fullName evidence="2">Uncharacterized protein</fullName>
    </submittedName>
</protein>
<feature type="region of interest" description="Disordered" evidence="1">
    <location>
        <begin position="25"/>
        <end position="57"/>
    </location>
</feature>
<dbReference type="Proteomes" id="UP000054321">
    <property type="component" value="Unassembled WGS sequence"/>
</dbReference>
<proteinExistence type="predicted"/>
<dbReference type="InParanoid" id="A0A0C3CTW5"/>
<dbReference type="EMBL" id="KN832899">
    <property type="protein sequence ID" value="KIM93107.1"/>
    <property type="molecule type" value="Genomic_DNA"/>
</dbReference>
<dbReference type="AlphaFoldDB" id="A0A0C3CTW5"/>
<evidence type="ECO:0000313" key="2">
    <source>
        <dbReference type="EMBL" id="KIM93107.1"/>
    </source>
</evidence>